<reference evidence="1" key="1">
    <citation type="submission" date="2014-09" db="EMBL/GenBank/DDBJ databases">
        <authorList>
            <person name="Magalhaes I.L.F."/>
            <person name="Oliveira U."/>
            <person name="Santos F.R."/>
            <person name="Vidigal T.H.D.A."/>
            <person name="Brescovit A.D."/>
            <person name="Santos A.J."/>
        </authorList>
    </citation>
    <scope>NUCLEOTIDE SEQUENCE</scope>
    <source>
        <tissue evidence="1">Shoot tissue taken approximately 20 cm above the soil surface</tissue>
    </source>
</reference>
<dbReference type="AlphaFoldDB" id="A0A0A9BWF3"/>
<proteinExistence type="predicted"/>
<evidence type="ECO:0000313" key="1">
    <source>
        <dbReference type="EMBL" id="JAD66538.1"/>
    </source>
</evidence>
<name>A0A0A9BWF3_ARUDO</name>
<organism evidence="1">
    <name type="scientific">Arundo donax</name>
    <name type="common">Giant reed</name>
    <name type="synonym">Donax arundinaceus</name>
    <dbReference type="NCBI Taxonomy" id="35708"/>
    <lineage>
        <taxon>Eukaryota</taxon>
        <taxon>Viridiplantae</taxon>
        <taxon>Streptophyta</taxon>
        <taxon>Embryophyta</taxon>
        <taxon>Tracheophyta</taxon>
        <taxon>Spermatophyta</taxon>
        <taxon>Magnoliopsida</taxon>
        <taxon>Liliopsida</taxon>
        <taxon>Poales</taxon>
        <taxon>Poaceae</taxon>
        <taxon>PACMAD clade</taxon>
        <taxon>Arundinoideae</taxon>
        <taxon>Arundineae</taxon>
        <taxon>Arundo</taxon>
    </lineage>
</organism>
<accession>A0A0A9BWF3</accession>
<dbReference type="EMBL" id="GBRH01231357">
    <property type="protein sequence ID" value="JAD66538.1"/>
    <property type="molecule type" value="Transcribed_RNA"/>
</dbReference>
<sequence length="50" mass="6282">MRRYCGNYLGYKPPHITWNFRQKNRKQTKKGPFMYFQWYISKGSFEHFSK</sequence>
<reference evidence="1" key="2">
    <citation type="journal article" date="2015" name="Data Brief">
        <title>Shoot transcriptome of the giant reed, Arundo donax.</title>
        <authorList>
            <person name="Barrero R.A."/>
            <person name="Guerrero F.D."/>
            <person name="Moolhuijzen P."/>
            <person name="Goolsby J.A."/>
            <person name="Tidwell J."/>
            <person name="Bellgard S.E."/>
            <person name="Bellgard M.I."/>
        </authorList>
    </citation>
    <scope>NUCLEOTIDE SEQUENCE</scope>
    <source>
        <tissue evidence="1">Shoot tissue taken approximately 20 cm above the soil surface</tissue>
    </source>
</reference>
<protein>
    <submittedName>
        <fullName evidence="1">Uncharacterized protein</fullName>
    </submittedName>
</protein>